<evidence type="ECO:0000256" key="11">
    <source>
        <dbReference type="PROSITE-ProRule" id="PRU01393"/>
    </source>
</evidence>
<feature type="domain" description="UCH catalytic" evidence="13">
    <location>
        <begin position="15"/>
        <end position="245"/>
    </location>
</feature>
<dbReference type="AlphaFoldDB" id="A0A9P9J6F6"/>
<feature type="active site" description="Nucleophile" evidence="11">
    <location>
        <position position="107"/>
    </location>
</feature>
<dbReference type="EMBL" id="JAGMUV010000008">
    <property type="protein sequence ID" value="KAH7146310.1"/>
    <property type="molecule type" value="Genomic_DNA"/>
</dbReference>
<feature type="active site" description="Proton donor" evidence="11">
    <location>
        <position position="181"/>
    </location>
</feature>
<evidence type="ECO:0000256" key="8">
    <source>
        <dbReference type="ARBA" id="ARBA00023134"/>
    </source>
</evidence>
<dbReference type="GO" id="GO:0005525">
    <property type="term" value="F:GTP binding"/>
    <property type="evidence" value="ECO:0007669"/>
    <property type="project" value="UniProtKB-KW"/>
</dbReference>
<evidence type="ECO:0000256" key="7">
    <source>
        <dbReference type="ARBA" id="ARBA00022807"/>
    </source>
</evidence>
<evidence type="ECO:0000256" key="3">
    <source>
        <dbReference type="ARBA" id="ARBA00022670"/>
    </source>
</evidence>
<keyword evidence="15" id="KW-1185">Reference proteome</keyword>
<sequence>MSTLTNPDVPKGRPAFIPLEANPELMTTLIHKLGVSEALQIHDVYSLTDPDLLAFIPRPALALLLVFPVSATYESHRMAEDGQTEPYRGKGEGEPVIWWRQTIRNACGLMGILHAVSNGPARSFIQEGSTIDDIIKKSIPLTGTERSKVLEESHGLATAHFEAASVGDTPAPAATDDIDLHYVCFVKGNDGALWELDGRRQGPLRRGDLNDDEDVLSEKGLNLGVLKFLEREGGDLRFSAVALAGTDIPLTSGSPLMVIGIARWLLGKGLEHNGVLLGNDASGKTTLLYRLKLGEAVQVIPTIGINVETIEFADGGSITLWDVGGCDQMRHLVRFYILKERFLVFLHDCSDAERLDYSIEQLQRALGWMSEFGCRYMWILLNKQDLLPPAEREAIVNKIRNRFESEISPYQNSHCIKVVDLPGLSTASGEQLDVVVKDIRDTLQQTPQPSQKTTAAQVEELEKGPREEELVDRVKEANAQADDPNHFWAAFVQGGLESWDHYAHLRAGYFVLFEGLSGGSSLLDCASHFLGLLKELRQKNPAKFRNTAHRTMTIFWLYQIQLAAVAYKTEKHLEEFPSRADFGQIMLLTPSLMNTGLWKAYYSKDLMFSPAARENWHLPDLQPLPPFKGKKVVSEPSPSTEKDHYKLPRFAFSVVQKTLTSKLRRGGVVKQALAALQSSTIRLRAADPSVPPYSETQAYFWIQFVHASLRSLDVTSSAPAFDGPATALSFEAFRTLFDVTGAEWRRYYTQDLWEDISSRMSFVNPDLKPLPNVFASPSQAKVDLARLRMANAVTNRLATPAELPPREELDFNAAIVVDEANLIPGSSLNVGIHASLLQYLHRHLSTEKGGTSGKAAAKTALDLSETLGATQSMFWVQQAQLCMAVSGSATFEEFVTKNPHLAYEDLPLSYYSPELWWSSEAKEVFVPPDRRPLSSIISSLTSR</sequence>
<keyword evidence="3 11" id="KW-0645">Protease</keyword>
<keyword evidence="10" id="KW-0479">Metal-binding</keyword>
<dbReference type="PANTHER" id="PTHR10589:SF17">
    <property type="entry name" value="UBIQUITIN CARBOXYL-TERMINAL HYDROLASE"/>
    <property type="match status" value="1"/>
</dbReference>
<dbReference type="PROSITE" id="PS00140">
    <property type="entry name" value="UCH_1"/>
    <property type="match status" value="1"/>
</dbReference>
<keyword evidence="5 11" id="KW-0833">Ubl conjugation pathway</keyword>
<dbReference type="GO" id="GO:0003924">
    <property type="term" value="F:GTPase activity"/>
    <property type="evidence" value="ECO:0007669"/>
    <property type="project" value="InterPro"/>
</dbReference>
<evidence type="ECO:0000256" key="6">
    <source>
        <dbReference type="ARBA" id="ARBA00022801"/>
    </source>
</evidence>
<dbReference type="Gene3D" id="3.40.50.300">
    <property type="entry name" value="P-loop containing nucleotide triphosphate hydrolases"/>
    <property type="match status" value="1"/>
</dbReference>
<dbReference type="Pfam" id="PF01088">
    <property type="entry name" value="Peptidase_C12"/>
    <property type="match status" value="1"/>
</dbReference>
<evidence type="ECO:0000256" key="10">
    <source>
        <dbReference type="PIRSR" id="PIRSR606689-2"/>
    </source>
</evidence>
<feature type="binding site" evidence="9">
    <location>
        <begin position="278"/>
        <end position="285"/>
    </location>
    <ligand>
        <name>GTP</name>
        <dbReference type="ChEBI" id="CHEBI:37565"/>
    </ligand>
</feature>
<dbReference type="InterPro" id="IPR038765">
    <property type="entry name" value="Papain-like_cys_pep_sf"/>
</dbReference>
<feature type="site" description="Important for enzyme activity" evidence="11">
    <location>
        <position position="197"/>
    </location>
</feature>
<dbReference type="FunFam" id="3.40.532.10:FF:000008">
    <property type="entry name" value="Ubiquitin carboxyl-terminal hydrolase"/>
    <property type="match status" value="1"/>
</dbReference>
<dbReference type="OrthoDB" id="427186at2759"/>
<dbReference type="InterPro" id="IPR036959">
    <property type="entry name" value="Peptidase_C12_UCH_sf"/>
</dbReference>
<organism evidence="14 15">
    <name type="scientific">Dactylonectria macrodidyma</name>
    <dbReference type="NCBI Taxonomy" id="307937"/>
    <lineage>
        <taxon>Eukaryota</taxon>
        <taxon>Fungi</taxon>
        <taxon>Dikarya</taxon>
        <taxon>Ascomycota</taxon>
        <taxon>Pezizomycotina</taxon>
        <taxon>Sordariomycetes</taxon>
        <taxon>Hypocreomycetidae</taxon>
        <taxon>Hypocreales</taxon>
        <taxon>Nectriaceae</taxon>
        <taxon>Dactylonectria</taxon>
    </lineage>
</organism>
<comment type="similarity">
    <text evidence="2 11 12">Belongs to the peptidase C12 family.</text>
</comment>
<dbReference type="SMART" id="SM00177">
    <property type="entry name" value="ARF"/>
    <property type="match status" value="1"/>
</dbReference>
<comment type="caution">
    <text evidence="14">The sequence shown here is derived from an EMBL/GenBank/DDBJ whole genome shotgun (WGS) entry which is preliminary data.</text>
</comment>
<dbReference type="GO" id="GO:0004843">
    <property type="term" value="F:cysteine-type deubiquitinase activity"/>
    <property type="evidence" value="ECO:0007669"/>
    <property type="project" value="UniProtKB-UniRule"/>
</dbReference>
<keyword evidence="6 11" id="KW-0378">Hydrolase</keyword>
<gene>
    <name evidence="14" type="ORF">EDB81DRAFT_842507</name>
</gene>
<evidence type="ECO:0000256" key="12">
    <source>
        <dbReference type="RuleBase" id="RU361215"/>
    </source>
</evidence>
<comment type="catalytic activity">
    <reaction evidence="1 11 12">
        <text>Thiol-dependent hydrolysis of ester, thioester, amide, peptide and isopeptide bonds formed by the C-terminal Gly of ubiquitin (a 76-residue protein attached to proteins as an intracellular targeting signal).</text>
        <dbReference type="EC" id="3.4.19.12"/>
    </reaction>
</comment>
<evidence type="ECO:0000256" key="1">
    <source>
        <dbReference type="ARBA" id="ARBA00000707"/>
    </source>
</evidence>
<dbReference type="Gene3D" id="3.40.532.10">
    <property type="entry name" value="Peptidase C12, ubiquitin carboxyl-terminal hydrolase"/>
    <property type="match status" value="1"/>
</dbReference>
<reference evidence="14" key="1">
    <citation type="journal article" date="2021" name="Nat. Commun.">
        <title>Genetic determinants of endophytism in the Arabidopsis root mycobiome.</title>
        <authorList>
            <person name="Mesny F."/>
            <person name="Miyauchi S."/>
            <person name="Thiergart T."/>
            <person name="Pickel B."/>
            <person name="Atanasova L."/>
            <person name="Karlsson M."/>
            <person name="Huettel B."/>
            <person name="Barry K.W."/>
            <person name="Haridas S."/>
            <person name="Chen C."/>
            <person name="Bauer D."/>
            <person name="Andreopoulos W."/>
            <person name="Pangilinan J."/>
            <person name="LaButti K."/>
            <person name="Riley R."/>
            <person name="Lipzen A."/>
            <person name="Clum A."/>
            <person name="Drula E."/>
            <person name="Henrissat B."/>
            <person name="Kohler A."/>
            <person name="Grigoriev I.V."/>
            <person name="Martin F.M."/>
            <person name="Hacquard S."/>
        </authorList>
    </citation>
    <scope>NUCLEOTIDE SEQUENCE</scope>
    <source>
        <strain evidence="14">MPI-CAGE-AT-0147</strain>
    </source>
</reference>
<dbReference type="GO" id="GO:0016579">
    <property type="term" value="P:protein deubiquitination"/>
    <property type="evidence" value="ECO:0007669"/>
    <property type="project" value="TreeGrafter"/>
</dbReference>
<dbReference type="CDD" id="cd09616">
    <property type="entry name" value="Peptidase_C12_UCH_L1_L3"/>
    <property type="match status" value="1"/>
</dbReference>
<dbReference type="PROSITE" id="PS51417">
    <property type="entry name" value="ARF"/>
    <property type="match status" value="1"/>
</dbReference>
<dbReference type="GO" id="GO:0046872">
    <property type="term" value="F:metal ion binding"/>
    <property type="evidence" value="ECO:0007669"/>
    <property type="project" value="UniProtKB-KW"/>
</dbReference>
<feature type="binding site" evidence="10">
    <location>
        <position position="302"/>
    </location>
    <ligand>
        <name>Mg(2+)</name>
        <dbReference type="ChEBI" id="CHEBI:18420"/>
    </ligand>
</feature>
<evidence type="ECO:0000256" key="9">
    <source>
        <dbReference type="PIRSR" id="PIRSR606689-1"/>
    </source>
</evidence>
<evidence type="ECO:0000256" key="2">
    <source>
        <dbReference type="ARBA" id="ARBA00009326"/>
    </source>
</evidence>
<proteinExistence type="inferred from homology"/>
<dbReference type="Proteomes" id="UP000738349">
    <property type="component" value="Unassembled WGS sequence"/>
</dbReference>
<dbReference type="InterPro" id="IPR027417">
    <property type="entry name" value="P-loop_NTPase"/>
</dbReference>
<evidence type="ECO:0000259" key="13">
    <source>
        <dbReference type="PROSITE" id="PS52048"/>
    </source>
</evidence>
<dbReference type="PANTHER" id="PTHR10589">
    <property type="entry name" value="UBIQUITIN CARBOXYL-TERMINAL HYDROLASE"/>
    <property type="match status" value="1"/>
</dbReference>
<protein>
    <recommendedName>
        <fullName evidence="12">Ubiquitin carboxyl-terminal hydrolase</fullName>
        <ecNumber evidence="12">3.4.19.12</ecNumber>
    </recommendedName>
</protein>
<dbReference type="InterPro" id="IPR006689">
    <property type="entry name" value="Small_GTPase_ARF/SAR"/>
</dbReference>
<evidence type="ECO:0000256" key="5">
    <source>
        <dbReference type="ARBA" id="ARBA00022786"/>
    </source>
</evidence>
<dbReference type="InterPro" id="IPR057254">
    <property type="entry name" value="UCH_AS"/>
</dbReference>
<keyword evidence="8 9" id="KW-0342">GTP-binding</keyword>
<dbReference type="Pfam" id="PF00025">
    <property type="entry name" value="Arf"/>
    <property type="match status" value="1"/>
</dbReference>
<name>A0A9P9J6F6_9HYPO</name>
<keyword evidence="10" id="KW-0460">Magnesium</keyword>
<feature type="site" description="Transition state stabilizer" evidence="11">
    <location>
        <position position="101"/>
    </location>
</feature>
<feature type="binding site" evidence="9">
    <location>
        <begin position="382"/>
        <end position="385"/>
    </location>
    <ligand>
        <name>GTP</name>
        <dbReference type="ChEBI" id="CHEBI:37565"/>
    </ligand>
</feature>
<dbReference type="PRINTS" id="PR00707">
    <property type="entry name" value="UBCTHYDRLASE"/>
</dbReference>
<dbReference type="SUPFAM" id="SSF54001">
    <property type="entry name" value="Cysteine proteinases"/>
    <property type="match status" value="1"/>
</dbReference>
<dbReference type="EC" id="3.4.19.12" evidence="12"/>
<dbReference type="InterPro" id="IPR001578">
    <property type="entry name" value="Peptidase_C12_UCH"/>
</dbReference>
<evidence type="ECO:0000256" key="4">
    <source>
        <dbReference type="ARBA" id="ARBA00022741"/>
    </source>
</evidence>
<feature type="binding site" evidence="10">
    <location>
        <position position="285"/>
    </location>
    <ligand>
        <name>Mg(2+)</name>
        <dbReference type="ChEBI" id="CHEBI:18420"/>
    </ligand>
</feature>
<evidence type="ECO:0000313" key="15">
    <source>
        <dbReference type="Proteomes" id="UP000738349"/>
    </source>
</evidence>
<feature type="binding site" evidence="9">
    <location>
        <position position="325"/>
    </location>
    <ligand>
        <name>GTP</name>
        <dbReference type="ChEBI" id="CHEBI:37565"/>
    </ligand>
</feature>
<dbReference type="SUPFAM" id="SSF52540">
    <property type="entry name" value="P-loop containing nucleoside triphosphate hydrolases"/>
    <property type="match status" value="1"/>
</dbReference>
<keyword evidence="7 11" id="KW-0788">Thiol protease</keyword>
<dbReference type="PROSITE" id="PS52048">
    <property type="entry name" value="UCH_DOMAIN"/>
    <property type="match status" value="1"/>
</dbReference>
<accession>A0A9P9J6F6</accession>
<dbReference type="GO" id="GO:0006511">
    <property type="term" value="P:ubiquitin-dependent protein catabolic process"/>
    <property type="evidence" value="ECO:0007669"/>
    <property type="project" value="UniProtKB-UniRule"/>
</dbReference>
<evidence type="ECO:0000313" key="14">
    <source>
        <dbReference type="EMBL" id="KAH7146310.1"/>
    </source>
</evidence>
<dbReference type="GO" id="GO:0005737">
    <property type="term" value="C:cytoplasm"/>
    <property type="evidence" value="ECO:0007669"/>
    <property type="project" value="TreeGrafter"/>
</dbReference>
<keyword evidence="4 9" id="KW-0547">Nucleotide-binding</keyword>